<reference evidence="11 12" key="1">
    <citation type="journal article" date="2011" name="PLoS Genet.">
        <title>Genome sequencing and comparative transcriptomics of the model entomopathogenic fungi Metarhizium anisopliae and M. acridum.</title>
        <authorList>
            <person name="Gao Q."/>
            <person name="Jin K."/>
            <person name="Ying S.H."/>
            <person name="Zhang Y."/>
            <person name="Xiao G."/>
            <person name="Shang Y."/>
            <person name="Duan Z."/>
            <person name="Hu X."/>
            <person name="Xie X.Q."/>
            <person name="Zhou G."/>
            <person name="Peng G."/>
            <person name="Luo Z."/>
            <person name="Huang W."/>
            <person name="Wang B."/>
            <person name="Fang W."/>
            <person name="Wang S."/>
            <person name="Zhong Y."/>
            <person name="Ma L.J."/>
            <person name="St Leger R.J."/>
            <person name="Zhao G.P."/>
            <person name="Pei Y."/>
            <person name="Feng M.G."/>
            <person name="Xia Y."/>
            <person name="Wang C."/>
        </authorList>
    </citation>
    <scope>NUCLEOTIDE SEQUENCE [LARGE SCALE GENOMIC DNA]</scope>
    <source>
        <strain evidence="11 12">CQMa 102</strain>
    </source>
</reference>
<name>E9DSZ1_METAQ</name>
<dbReference type="PANTHER" id="PTHR12415:SF0">
    <property type="entry name" value="TYROSYL-DNA PHOSPHODIESTERASE 1"/>
    <property type="match status" value="1"/>
</dbReference>
<evidence type="ECO:0000256" key="1">
    <source>
        <dbReference type="ARBA" id="ARBA00004123"/>
    </source>
</evidence>
<dbReference type="InParanoid" id="E9DSZ1"/>
<keyword evidence="3" id="KW-0540">Nuclease</keyword>
<evidence type="ECO:0000256" key="10">
    <source>
        <dbReference type="SAM" id="MobiDB-lite"/>
    </source>
</evidence>
<keyword evidence="5" id="KW-0378">Hydrolase</keyword>
<dbReference type="GO" id="GO:0004527">
    <property type="term" value="F:exonuclease activity"/>
    <property type="evidence" value="ECO:0007669"/>
    <property type="project" value="UniProtKB-KW"/>
</dbReference>
<feature type="site" description="Interaction with DNA" evidence="9">
    <location>
        <position position="166"/>
    </location>
</feature>
<dbReference type="OrthoDB" id="47785at2759"/>
<dbReference type="Gene3D" id="3.30.870.10">
    <property type="entry name" value="Endonuclease Chain A"/>
    <property type="match status" value="1"/>
</dbReference>
<dbReference type="GO" id="GO:0006281">
    <property type="term" value="P:DNA repair"/>
    <property type="evidence" value="ECO:0007669"/>
    <property type="project" value="UniProtKB-KW"/>
</dbReference>
<dbReference type="SUPFAM" id="SSF56024">
    <property type="entry name" value="Phospholipase D/nuclease"/>
    <property type="match status" value="1"/>
</dbReference>
<keyword evidence="12" id="KW-1185">Reference proteome</keyword>
<evidence type="ECO:0000256" key="5">
    <source>
        <dbReference type="ARBA" id="ARBA00022801"/>
    </source>
</evidence>
<dbReference type="GO" id="GO:0003697">
    <property type="term" value="F:single-stranded DNA binding"/>
    <property type="evidence" value="ECO:0007669"/>
    <property type="project" value="TreeGrafter"/>
</dbReference>
<dbReference type="eggNOG" id="KOG2031">
    <property type="taxonomic scope" value="Eukaryota"/>
</dbReference>
<dbReference type="Pfam" id="PF06087">
    <property type="entry name" value="Tyr-DNA_phospho"/>
    <property type="match status" value="2"/>
</dbReference>
<dbReference type="InterPro" id="IPR010347">
    <property type="entry name" value="Tdp1"/>
</dbReference>
<dbReference type="STRING" id="655827.E9DSZ1"/>
<protein>
    <submittedName>
        <fullName evidence="11">Tyrosyl-DNA phosphodiesterase, putative</fullName>
    </submittedName>
</protein>
<dbReference type="AlphaFoldDB" id="E9DSZ1"/>
<evidence type="ECO:0000256" key="7">
    <source>
        <dbReference type="ARBA" id="ARBA00023204"/>
    </source>
</evidence>
<proteinExistence type="inferred from homology"/>
<sequence length="267" mass="30378">MERHQKRQRVDDLEQNDAPTSLSAPISPPRKSQRRESERLASPWQLTWIRDLPEELNCDAVTLKDLLGDPLISDCWEFNYLHDVPFLMDAFDQDTRHLVNVHVVHGFWKRDDPHRLALTLNKLSNWVIYDPSYTTGPTTVQTALTYIRYNEKGSIDWAMLTSANISKQAWGEAERPSGELRVASWEIGVLVWPGLVGQDVSMVGTFQSDVPKEPKEQADSKTGAGGVLIGVRIPYSLPLQRYGAGEVPWVATMKHGEPDRFGRQWME</sequence>
<dbReference type="Proteomes" id="UP000002499">
    <property type="component" value="Unassembled WGS sequence"/>
</dbReference>
<evidence type="ECO:0000256" key="6">
    <source>
        <dbReference type="ARBA" id="ARBA00022839"/>
    </source>
</evidence>
<evidence type="ECO:0000256" key="3">
    <source>
        <dbReference type="ARBA" id="ARBA00022722"/>
    </source>
</evidence>
<keyword evidence="6" id="KW-0269">Exonuclease</keyword>
<keyword evidence="8" id="KW-0539">Nucleus</keyword>
<comment type="similarity">
    <text evidence="2">Belongs to the tyrosyl-DNA phosphodiesterase family.</text>
</comment>
<feature type="region of interest" description="Disordered" evidence="10">
    <location>
        <begin position="1"/>
        <end position="38"/>
    </location>
</feature>
<comment type="subcellular location">
    <subcellularLocation>
        <location evidence="1">Nucleus</location>
    </subcellularLocation>
</comment>
<dbReference type="HOGENOM" id="CLU_1042368_0_0_1"/>
<evidence type="ECO:0000313" key="11">
    <source>
        <dbReference type="EMBL" id="EFY93501.1"/>
    </source>
</evidence>
<keyword evidence="7" id="KW-0234">DNA repair</keyword>
<dbReference type="PANTHER" id="PTHR12415">
    <property type="entry name" value="TYROSYL-DNA PHOSPHODIESTERASE 1"/>
    <property type="match status" value="1"/>
</dbReference>
<gene>
    <name evidence="11" type="ORF">MAC_00739</name>
</gene>
<feature type="compositionally biased region" description="Basic and acidic residues" evidence="10">
    <location>
        <begin position="1"/>
        <end position="12"/>
    </location>
</feature>
<evidence type="ECO:0000256" key="2">
    <source>
        <dbReference type="ARBA" id="ARBA00010205"/>
    </source>
</evidence>
<evidence type="ECO:0000256" key="9">
    <source>
        <dbReference type="PIRSR" id="PIRSR610347-3"/>
    </source>
</evidence>
<dbReference type="GO" id="GO:0017005">
    <property type="term" value="F:3'-tyrosyl-DNA phosphodiesterase activity"/>
    <property type="evidence" value="ECO:0007669"/>
    <property type="project" value="TreeGrafter"/>
</dbReference>
<organism evidence="12">
    <name type="scientific">Metarhizium acridum (strain CQMa 102)</name>
    <dbReference type="NCBI Taxonomy" id="655827"/>
    <lineage>
        <taxon>Eukaryota</taxon>
        <taxon>Fungi</taxon>
        <taxon>Dikarya</taxon>
        <taxon>Ascomycota</taxon>
        <taxon>Pezizomycotina</taxon>
        <taxon>Sordariomycetes</taxon>
        <taxon>Hypocreomycetidae</taxon>
        <taxon>Hypocreales</taxon>
        <taxon>Clavicipitaceae</taxon>
        <taxon>Metarhizium</taxon>
    </lineage>
</organism>
<dbReference type="EMBL" id="GL698471">
    <property type="protein sequence ID" value="EFY93501.1"/>
    <property type="molecule type" value="Genomic_DNA"/>
</dbReference>
<keyword evidence="4" id="KW-0227">DNA damage</keyword>
<dbReference type="GO" id="GO:0005634">
    <property type="term" value="C:nucleus"/>
    <property type="evidence" value="ECO:0007669"/>
    <property type="project" value="UniProtKB-SubCell"/>
</dbReference>
<evidence type="ECO:0000313" key="12">
    <source>
        <dbReference type="Proteomes" id="UP000002499"/>
    </source>
</evidence>
<evidence type="ECO:0000256" key="8">
    <source>
        <dbReference type="ARBA" id="ARBA00023242"/>
    </source>
</evidence>
<dbReference type="GO" id="GO:0003690">
    <property type="term" value="F:double-stranded DNA binding"/>
    <property type="evidence" value="ECO:0007669"/>
    <property type="project" value="TreeGrafter"/>
</dbReference>
<accession>E9DSZ1</accession>
<evidence type="ECO:0000256" key="4">
    <source>
        <dbReference type="ARBA" id="ARBA00022763"/>
    </source>
</evidence>